<dbReference type="InterPro" id="IPR019922">
    <property type="entry name" value="Lucif-like_OxRdatse_MSMEG_4141"/>
</dbReference>
<keyword evidence="1" id="KW-0560">Oxidoreductase</keyword>
<dbReference type="SUPFAM" id="SSF51679">
    <property type="entry name" value="Bacterial luciferase-like"/>
    <property type="match status" value="1"/>
</dbReference>
<keyword evidence="4" id="KW-1185">Reference proteome</keyword>
<dbReference type="InterPro" id="IPR011251">
    <property type="entry name" value="Luciferase-like_dom"/>
</dbReference>
<dbReference type="GO" id="GO:0016705">
    <property type="term" value="F:oxidoreductase activity, acting on paired donors, with incorporation or reduction of molecular oxygen"/>
    <property type="evidence" value="ECO:0007669"/>
    <property type="project" value="InterPro"/>
</dbReference>
<dbReference type="RefSeq" id="WP_285487571.1">
    <property type="nucleotide sequence ID" value="NZ_BSTI01000007.1"/>
</dbReference>
<dbReference type="Gene3D" id="3.20.20.30">
    <property type="entry name" value="Luciferase-like domain"/>
    <property type="match status" value="1"/>
</dbReference>
<protein>
    <submittedName>
        <fullName evidence="3">LLM class F420-dependent oxidoreductase</fullName>
    </submittedName>
</protein>
<organism evidence="3 4">
    <name type="scientific">Amycolatopsis taiwanensis</name>
    <dbReference type="NCBI Taxonomy" id="342230"/>
    <lineage>
        <taxon>Bacteria</taxon>
        <taxon>Bacillati</taxon>
        <taxon>Actinomycetota</taxon>
        <taxon>Actinomycetes</taxon>
        <taxon>Pseudonocardiales</taxon>
        <taxon>Pseudonocardiaceae</taxon>
        <taxon>Amycolatopsis</taxon>
    </lineage>
</organism>
<reference evidence="3" key="1">
    <citation type="submission" date="2023-03" db="EMBL/GenBank/DDBJ databases">
        <title>Amycolatopsis taiwanensis NBRC 103393.</title>
        <authorList>
            <person name="Ichikawa N."/>
            <person name="Sato H."/>
            <person name="Tonouchi N."/>
        </authorList>
    </citation>
    <scope>NUCLEOTIDE SEQUENCE</scope>
    <source>
        <strain evidence="3">NBRC 103393</strain>
    </source>
</reference>
<dbReference type="EMBL" id="BSTI01000007">
    <property type="protein sequence ID" value="GLY66938.1"/>
    <property type="molecule type" value="Genomic_DNA"/>
</dbReference>
<dbReference type="AlphaFoldDB" id="A0A9W6VD58"/>
<comment type="caution">
    <text evidence="3">The sequence shown here is derived from an EMBL/GenBank/DDBJ whole genome shotgun (WGS) entry which is preliminary data.</text>
</comment>
<dbReference type="Pfam" id="PF00296">
    <property type="entry name" value="Bac_luciferase"/>
    <property type="match status" value="1"/>
</dbReference>
<gene>
    <name evidence="3" type="ORF">Atai01_35570</name>
</gene>
<proteinExistence type="predicted"/>
<dbReference type="InterPro" id="IPR036661">
    <property type="entry name" value="Luciferase-like_sf"/>
</dbReference>
<dbReference type="CDD" id="cd01097">
    <property type="entry name" value="Tetrahydromethanopterin_reductase"/>
    <property type="match status" value="1"/>
</dbReference>
<evidence type="ECO:0000259" key="2">
    <source>
        <dbReference type="Pfam" id="PF00296"/>
    </source>
</evidence>
<dbReference type="PANTHER" id="PTHR43244:SF1">
    <property type="entry name" value="5,10-METHYLENETETRAHYDROMETHANOPTERIN REDUCTASE"/>
    <property type="match status" value="1"/>
</dbReference>
<name>A0A9W6VD58_9PSEU</name>
<dbReference type="PANTHER" id="PTHR43244">
    <property type="match status" value="1"/>
</dbReference>
<evidence type="ECO:0000313" key="4">
    <source>
        <dbReference type="Proteomes" id="UP001165136"/>
    </source>
</evidence>
<sequence>MKPALGPVGVWLYGGRPATIAQRRNALTRIDRLGYGSAWYGEGIGGRDAFARAAIQLAATERLVVGTGIANIWSRPAPTMQAGGLALAEAYPGRFVLGIGAGLAAQAERVGEKFEKPLTHMRNYLSEMDSEAALNPPPVPFPRVLAAIGPKMLELSRDAADGAHPFFMPLEHTVQAREILGPGKLLIPHQSVLLEPDPVKARHTARELLGVVLNQGAPAYAKAWRRFGYAEDRETISDRFIDAAIAWGGEEAIAKRVNEQLDAGADHVLVSPVAPDLDAVVNQLERLAPALGLNGS</sequence>
<dbReference type="NCBIfam" id="TIGR03620">
    <property type="entry name" value="F420_MSMEG_4141"/>
    <property type="match status" value="1"/>
</dbReference>
<feature type="domain" description="Luciferase-like" evidence="2">
    <location>
        <begin position="18"/>
        <end position="267"/>
    </location>
</feature>
<evidence type="ECO:0000256" key="1">
    <source>
        <dbReference type="ARBA" id="ARBA00023002"/>
    </source>
</evidence>
<evidence type="ECO:0000313" key="3">
    <source>
        <dbReference type="EMBL" id="GLY66938.1"/>
    </source>
</evidence>
<dbReference type="InterPro" id="IPR050564">
    <property type="entry name" value="F420-G6PD/mer"/>
</dbReference>
<accession>A0A9W6VD58</accession>
<dbReference type="Proteomes" id="UP001165136">
    <property type="component" value="Unassembled WGS sequence"/>
</dbReference>